<proteinExistence type="predicted"/>
<name>A0A0E9QLI7_ANGAN</name>
<accession>A0A0E9QLI7</accession>
<evidence type="ECO:0000313" key="1">
    <source>
        <dbReference type="EMBL" id="JAH17699.1"/>
    </source>
</evidence>
<organism evidence="1">
    <name type="scientific">Anguilla anguilla</name>
    <name type="common">European freshwater eel</name>
    <name type="synonym">Muraena anguilla</name>
    <dbReference type="NCBI Taxonomy" id="7936"/>
    <lineage>
        <taxon>Eukaryota</taxon>
        <taxon>Metazoa</taxon>
        <taxon>Chordata</taxon>
        <taxon>Craniata</taxon>
        <taxon>Vertebrata</taxon>
        <taxon>Euteleostomi</taxon>
        <taxon>Actinopterygii</taxon>
        <taxon>Neopterygii</taxon>
        <taxon>Teleostei</taxon>
        <taxon>Anguilliformes</taxon>
        <taxon>Anguillidae</taxon>
        <taxon>Anguilla</taxon>
    </lineage>
</organism>
<sequence>MLLSLGGVLGSEKLENTCPIVKGVASLLW</sequence>
<reference evidence="1" key="1">
    <citation type="submission" date="2014-11" db="EMBL/GenBank/DDBJ databases">
        <authorList>
            <person name="Amaro Gonzalez C."/>
        </authorList>
    </citation>
    <scope>NUCLEOTIDE SEQUENCE</scope>
</reference>
<protein>
    <submittedName>
        <fullName evidence="1">Uncharacterized protein</fullName>
    </submittedName>
</protein>
<dbReference type="AlphaFoldDB" id="A0A0E9QLI7"/>
<reference evidence="1" key="2">
    <citation type="journal article" date="2015" name="Fish Shellfish Immunol.">
        <title>Early steps in the European eel (Anguilla anguilla)-Vibrio vulnificus interaction in the gills: Role of the RtxA13 toxin.</title>
        <authorList>
            <person name="Callol A."/>
            <person name="Pajuelo D."/>
            <person name="Ebbesson L."/>
            <person name="Teles M."/>
            <person name="MacKenzie S."/>
            <person name="Amaro C."/>
        </authorList>
    </citation>
    <scope>NUCLEOTIDE SEQUENCE</scope>
</reference>
<dbReference type="EMBL" id="GBXM01090878">
    <property type="protein sequence ID" value="JAH17699.1"/>
    <property type="molecule type" value="Transcribed_RNA"/>
</dbReference>